<dbReference type="Gene3D" id="2.30.30.140">
    <property type="match status" value="1"/>
</dbReference>
<dbReference type="GO" id="GO:0005506">
    <property type="term" value="F:iron ion binding"/>
    <property type="evidence" value="ECO:0007669"/>
    <property type="project" value="TreeGrafter"/>
</dbReference>
<dbReference type="HOGENOM" id="CLU_159381_2_0_9"/>
<dbReference type="STRING" id="574087.Acear_0664"/>
<dbReference type="OrthoDB" id="9806017at2"/>
<dbReference type="PRINTS" id="PR00445">
    <property type="entry name" value="HUPFHYPC"/>
</dbReference>
<dbReference type="GO" id="GO:1902670">
    <property type="term" value="F:carbon dioxide binding"/>
    <property type="evidence" value="ECO:0007669"/>
    <property type="project" value="TreeGrafter"/>
</dbReference>
<dbReference type="PANTHER" id="PTHR35177">
    <property type="entry name" value="HYDROGENASE MATURATION FACTOR HYBG"/>
    <property type="match status" value="1"/>
</dbReference>
<dbReference type="EMBL" id="CP002105">
    <property type="protein sequence ID" value="ADL12204.1"/>
    <property type="molecule type" value="Genomic_DNA"/>
</dbReference>
<gene>
    <name evidence="2" type="ordered locus">Acear_0664</name>
</gene>
<dbReference type="eggNOG" id="COG0298">
    <property type="taxonomic scope" value="Bacteria"/>
</dbReference>
<evidence type="ECO:0000256" key="1">
    <source>
        <dbReference type="ARBA" id="ARBA00006018"/>
    </source>
</evidence>
<comment type="similarity">
    <text evidence="1">Belongs to the HupF/HypC family.</text>
</comment>
<dbReference type="RefSeq" id="WP_013277650.1">
    <property type="nucleotide sequence ID" value="NC_014378.1"/>
</dbReference>
<dbReference type="InterPro" id="IPR001109">
    <property type="entry name" value="Hydrogenase_HupF/HypC"/>
</dbReference>
<dbReference type="PANTHER" id="PTHR35177:SF2">
    <property type="entry name" value="HYDROGENASE MATURATION FACTOR HYBG"/>
    <property type="match status" value="1"/>
</dbReference>
<keyword evidence="3" id="KW-1185">Reference proteome</keyword>
<name>D9QVE5_ACEAZ</name>
<dbReference type="KEGG" id="aar:Acear_0664"/>
<proteinExistence type="inferred from homology"/>
<dbReference type="GO" id="GO:0051604">
    <property type="term" value="P:protein maturation"/>
    <property type="evidence" value="ECO:0007669"/>
    <property type="project" value="TreeGrafter"/>
</dbReference>
<sequence length="72" mass="7849">MCIAVPVEIIEVSGSTAVAELDGVRKRINVELVSEIEVGNYVLLHSGCAIEKIDQKQAEDTLKLLRSLAVDR</sequence>
<evidence type="ECO:0000313" key="3">
    <source>
        <dbReference type="Proteomes" id="UP000001661"/>
    </source>
</evidence>
<organism evidence="2 3">
    <name type="scientific">Acetohalobium arabaticum (strain ATCC 49924 / DSM 5501 / Z-7288)</name>
    <dbReference type="NCBI Taxonomy" id="574087"/>
    <lineage>
        <taxon>Bacteria</taxon>
        <taxon>Bacillati</taxon>
        <taxon>Bacillota</taxon>
        <taxon>Clostridia</taxon>
        <taxon>Halanaerobiales</taxon>
        <taxon>Halobacteroidaceae</taxon>
        <taxon>Acetohalobium</taxon>
    </lineage>
</organism>
<evidence type="ECO:0000313" key="2">
    <source>
        <dbReference type="EMBL" id="ADL12204.1"/>
    </source>
</evidence>
<dbReference type="SUPFAM" id="SSF159127">
    <property type="entry name" value="HupF/HypC-like"/>
    <property type="match status" value="1"/>
</dbReference>
<dbReference type="NCBIfam" id="TIGR00074">
    <property type="entry name" value="hypC_hupF"/>
    <property type="match status" value="1"/>
</dbReference>
<dbReference type="Pfam" id="PF01455">
    <property type="entry name" value="HupF_HypC"/>
    <property type="match status" value="1"/>
</dbReference>
<dbReference type="Proteomes" id="UP000001661">
    <property type="component" value="Chromosome"/>
</dbReference>
<dbReference type="AlphaFoldDB" id="D9QVE5"/>
<protein>
    <submittedName>
        <fullName evidence="2">Hydrogenase assembly chaperone hypC/hupF</fullName>
    </submittedName>
</protein>
<accession>D9QVE5</accession>
<reference evidence="2 3" key="1">
    <citation type="journal article" date="2010" name="Stand. Genomic Sci.">
        <title>Complete genome sequence of Acetohalobium arabaticum type strain (Z-7288).</title>
        <authorList>
            <person name="Sikorski J."/>
            <person name="Lapidus A."/>
            <person name="Chertkov O."/>
            <person name="Lucas S."/>
            <person name="Copeland A."/>
            <person name="Glavina Del Rio T."/>
            <person name="Nolan M."/>
            <person name="Tice H."/>
            <person name="Cheng J.F."/>
            <person name="Han C."/>
            <person name="Brambilla E."/>
            <person name="Pitluck S."/>
            <person name="Liolios K."/>
            <person name="Ivanova N."/>
            <person name="Mavromatis K."/>
            <person name="Mikhailova N."/>
            <person name="Pati A."/>
            <person name="Bruce D."/>
            <person name="Detter C."/>
            <person name="Tapia R."/>
            <person name="Goodwin L."/>
            <person name="Chen A."/>
            <person name="Palaniappan K."/>
            <person name="Land M."/>
            <person name="Hauser L."/>
            <person name="Chang Y.J."/>
            <person name="Jeffries C.D."/>
            <person name="Rohde M."/>
            <person name="Goker M."/>
            <person name="Spring S."/>
            <person name="Woyke T."/>
            <person name="Bristow J."/>
            <person name="Eisen J.A."/>
            <person name="Markowitz V."/>
            <person name="Hugenholtz P."/>
            <person name="Kyrpides N.C."/>
            <person name="Klenk H.P."/>
        </authorList>
    </citation>
    <scope>NUCLEOTIDE SEQUENCE [LARGE SCALE GENOMIC DNA]</scope>
    <source>
        <strain evidence="3">ATCC 49924 / DSM 5501 / Z-7288</strain>
    </source>
</reference>